<name>A0ABV0NPW1_9TELE</name>
<organism evidence="1 2">
    <name type="scientific">Goodea atripinnis</name>
    <dbReference type="NCBI Taxonomy" id="208336"/>
    <lineage>
        <taxon>Eukaryota</taxon>
        <taxon>Metazoa</taxon>
        <taxon>Chordata</taxon>
        <taxon>Craniata</taxon>
        <taxon>Vertebrata</taxon>
        <taxon>Euteleostomi</taxon>
        <taxon>Actinopterygii</taxon>
        <taxon>Neopterygii</taxon>
        <taxon>Teleostei</taxon>
        <taxon>Neoteleostei</taxon>
        <taxon>Acanthomorphata</taxon>
        <taxon>Ovalentaria</taxon>
        <taxon>Atherinomorphae</taxon>
        <taxon>Cyprinodontiformes</taxon>
        <taxon>Goodeidae</taxon>
        <taxon>Goodea</taxon>
    </lineage>
</organism>
<comment type="caution">
    <text evidence="1">The sequence shown here is derived from an EMBL/GenBank/DDBJ whole genome shotgun (WGS) entry which is preliminary data.</text>
</comment>
<dbReference type="EMBL" id="JAHRIO010045364">
    <property type="protein sequence ID" value="MEQ2173373.1"/>
    <property type="molecule type" value="Genomic_DNA"/>
</dbReference>
<evidence type="ECO:0000313" key="2">
    <source>
        <dbReference type="Proteomes" id="UP001476798"/>
    </source>
</evidence>
<accession>A0ABV0NPW1</accession>
<protein>
    <submittedName>
        <fullName evidence="1">Uncharacterized protein</fullName>
    </submittedName>
</protein>
<evidence type="ECO:0000313" key="1">
    <source>
        <dbReference type="EMBL" id="MEQ2173373.1"/>
    </source>
</evidence>
<sequence length="141" mass="15771">MTLSDPVEELCLFASKETLARWVSLSRSLCDLRRRDRTIGKVGVLNGQWHHGKSAVTPPFPNVGSRLIAIYFESSRKVCTASFMLQSMAVGPNMTLSCFVSFNRFIFLIGHCWCKPPANSSCETKDWVPVRLGLVSDRLCS</sequence>
<dbReference type="Proteomes" id="UP001476798">
    <property type="component" value="Unassembled WGS sequence"/>
</dbReference>
<keyword evidence="2" id="KW-1185">Reference proteome</keyword>
<reference evidence="1 2" key="1">
    <citation type="submission" date="2021-06" db="EMBL/GenBank/DDBJ databases">
        <authorList>
            <person name="Palmer J.M."/>
        </authorList>
    </citation>
    <scope>NUCLEOTIDE SEQUENCE [LARGE SCALE GENOMIC DNA]</scope>
    <source>
        <strain evidence="1 2">GA_2019</strain>
        <tissue evidence="1">Muscle</tissue>
    </source>
</reference>
<gene>
    <name evidence="1" type="ORF">GOODEAATRI_031488</name>
</gene>
<proteinExistence type="predicted"/>